<dbReference type="InterPro" id="IPR045864">
    <property type="entry name" value="aa-tRNA-synth_II/BPL/LPL"/>
</dbReference>
<dbReference type="FunFam" id="3.30.930.10:FF:000002">
    <property type="entry name" value="Threonine--tRNA ligase"/>
    <property type="match status" value="1"/>
</dbReference>
<comment type="similarity">
    <text evidence="1 13">Belongs to the class-II aminoacyl-tRNA synthetase family.</text>
</comment>
<evidence type="ECO:0000256" key="13">
    <source>
        <dbReference type="HAMAP-Rule" id="MF_00184"/>
    </source>
</evidence>
<dbReference type="SUPFAM" id="SSF52954">
    <property type="entry name" value="Class II aaRS ABD-related"/>
    <property type="match status" value="1"/>
</dbReference>
<dbReference type="InterPro" id="IPR018163">
    <property type="entry name" value="Thr/Ala-tRNA-synth_IIc_edit"/>
</dbReference>
<keyword evidence="3 13" id="KW-0820">tRNA-binding</keyword>
<keyword evidence="7 13" id="KW-0862">Zinc</keyword>
<gene>
    <name evidence="13" type="primary">thrS</name>
    <name evidence="16" type="ORF">AT268_15010</name>
</gene>
<dbReference type="GO" id="GO:0000049">
    <property type="term" value="F:tRNA binding"/>
    <property type="evidence" value="ECO:0007669"/>
    <property type="project" value="UniProtKB-KW"/>
</dbReference>
<evidence type="ECO:0000256" key="2">
    <source>
        <dbReference type="ARBA" id="ARBA00022490"/>
    </source>
</evidence>
<evidence type="ECO:0000256" key="10">
    <source>
        <dbReference type="ARBA" id="ARBA00022917"/>
    </source>
</evidence>
<feature type="binding site" evidence="13">
    <location>
        <position position="337"/>
    </location>
    <ligand>
        <name>Zn(2+)</name>
        <dbReference type="ChEBI" id="CHEBI:29105"/>
        <note>catalytic</note>
    </ligand>
</feature>
<comment type="caution">
    <text evidence="16">The sequence shown here is derived from an EMBL/GenBank/DDBJ whole genome shotgun (WGS) entry which is preliminary data.</text>
</comment>
<dbReference type="GO" id="GO:0005737">
    <property type="term" value="C:cytoplasm"/>
    <property type="evidence" value="ECO:0007669"/>
    <property type="project" value="UniProtKB-SubCell"/>
</dbReference>
<evidence type="ECO:0000256" key="6">
    <source>
        <dbReference type="ARBA" id="ARBA00022741"/>
    </source>
</evidence>
<keyword evidence="4 13" id="KW-0436">Ligase</keyword>
<dbReference type="GO" id="GO:0006435">
    <property type="term" value="P:threonyl-tRNA aminoacylation"/>
    <property type="evidence" value="ECO:0007669"/>
    <property type="project" value="UniProtKB-UniRule"/>
</dbReference>
<dbReference type="PANTHER" id="PTHR11451:SF44">
    <property type="entry name" value="THREONINE--TRNA LIGASE, CHLOROPLASTIC_MITOCHONDRIAL 2"/>
    <property type="match status" value="1"/>
</dbReference>
<dbReference type="RefSeq" id="WP_061664947.1">
    <property type="nucleotide sequence ID" value="NZ_JBNTNR010000001.1"/>
</dbReference>
<dbReference type="Gene3D" id="3.10.20.30">
    <property type="match status" value="1"/>
</dbReference>
<dbReference type="SUPFAM" id="SSF55681">
    <property type="entry name" value="Class II aaRS and biotin synthetases"/>
    <property type="match status" value="1"/>
</dbReference>
<evidence type="ECO:0000259" key="15">
    <source>
        <dbReference type="PROSITE" id="PS51880"/>
    </source>
</evidence>
<evidence type="ECO:0000256" key="8">
    <source>
        <dbReference type="ARBA" id="ARBA00022840"/>
    </source>
</evidence>
<dbReference type="GO" id="GO:0140096">
    <property type="term" value="F:catalytic activity, acting on a protein"/>
    <property type="evidence" value="ECO:0007669"/>
    <property type="project" value="UniProtKB-ARBA"/>
</dbReference>
<dbReference type="GO" id="GO:0005524">
    <property type="term" value="F:ATP binding"/>
    <property type="evidence" value="ECO:0007669"/>
    <property type="project" value="UniProtKB-UniRule"/>
</dbReference>
<dbReference type="Gene3D" id="3.30.54.20">
    <property type="match status" value="1"/>
</dbReference>
<evidence type="ECO:0000256" key="5">
    <source>
        <dbReference type="ARBA" id="ARBA00022723"/>
    </source>
</evidence>
<evidence type="ECO:0000256" key="4">
    <source>
        <dbReference type="ARBA" id="ARBA00022598"/>
    </source>
</evidence>
<dbReference type="InterPro" id="IPR012947">
    <property type="entry name" value="tRNA_SAD"/>
</dbReference>
<dbReference type="Gene3D" id="3.40.50.800">
    <property type="entry name" value="Anticodon-binding domain"/>
    <property type="match status" value="1"/>
</dbReference>
<dbReference type="NCBIfam" id="TIGR00418">
    <property type="entry name" value="thrS"/>
    <property type="match status" value="1"/>
</dbReference>
<dbReference type="Pfam" id="PF07973">
    <property type="entry name" value="tRNA_SAD"/>
    <property type="match status" value="1"/>
</dbReference>
<evidence type="ECO:0000313" key="16">
    <source>
        <dbReference type="EMBL" id="KXY24336.1"/>
    </source>
</evidence>
<dbReference type="InterPro" id="IPR036621">
    <property type="entry name" value="Anticodon-bd_dom_sf"/>
</dbReference>
<evidence type="ECO:0000256" key="11">
    <source>
        <dbReference type="ARBA" id="ARBA00023146"/>
    </source>
</evidence>
<dbReference type="CDD" id="cd00771">
    <property type="entry name" value="ThrRS_core"/>
    <property type="match status" value="1"/>
</dbReference>
<accession>A0A9X0M7Q3</accession>
<dbReference type="PROSITE" id="PS50862">
    <property type="entry name" value="AA_TRNA_LIGASE_II"/>
    <property type="match status" value="1"/>
</dbReference>
<dbReference type="FunFam" id="3.30.54.20:FF:000002">
    <property type="entry name" value="Threonine--tRNA ligase"/>
    <property type="match status" value="1"/>
</dbReference>
<dbReference type="InterPro" id="IPR002320">
    <property type="entry name" value="Thr-tRNA-ligase_IIa"/>
</dbReference>
<comment type="subunit">
    <text evidence="13">Homodimer.</text>
</comment>
<dbReference type="InterPro" id="IPR047246">
    <property type="entry name" value="ThrRS_anticodon"/>
</dbReference>
<evidence type="ECO:0000256" key="9">
    <source>
        <dbReference type="ARBA" id="ARBA00022884"/>
    </source>
</evidence>
<dbReference type="GO" id="GO:0016740">
    <property type="term" value="F:transferase activity"/>
    <property type="evidence" value="ECO:0007669"/>
    <property type="project" value="UniProtKB-ARBA"/>
</dbReference>
<dbReference type="PRINTS" id="PR01047">
    <property type="entry name" value="TRNASYNTHTHR"/>
</dbReference>
<keyword evidence="5 13" id="KW-0479">Metal-binding</keyword>
<dbReference type="Proteomes" id="UP000075476">
    <property type="component" value="Unassembled WGS sequence"/>
</dbReference>
<organism evidence="16 17">
    <name type="scientific">Bacillus cereus</name>
    <dbReference type="NCBI Taxonomy" id="1396"/>
    <lineage>
        <taxon>Bacteria</taxon>
        <taxon>Bacillati</taxon>
        <taxon>Bacillota</taxon>
        <taxon>Bacilli</taxon>
        <taxon>Bacillales</taxon>
        <taxon>Bacillaceae</taxon>
        <taxon>Bacillus</taxon>
        <taxon>Bacillus cereus group</taxon>
    </lineage>
</organism>
<evidence type="ECO:0000259" key="14">
    <source>
        <dbReference type="PROSITE" id="PS50862"/>
    </source>
</evidence>
<dbReference type="SUPFAM" id="SSF81271">
    <property type="entry name" value="TGS-like"/>
    <property type="match status" value="1"/>
</dbReference>
<keyword evidence="2 13" id="KW-0963">Cytoplasm</keyword>
<dbReference type="InterPro" id="IPR004154">
    <property type="entry name" value="Anticodon-bd"/>
</dbReference>
<dbReference type="FunFam" id="3.40.50.800:FF:000001">
    <property type="entry name" value="Threonine--tRNA ligase"/>
    <property type="match status" value="1"/>
</dbReference>
<dbReference type="HAMAP" id="MF_00184">
    <property type="entry name" value="Thr_tRNA_synth"/>
    <property type="match status" value="1"/>
</dbReference>
<evidence type="ECO:0000313" key="17">
    <source>
        <dbReference type="Proteomes" id="UP000075476"/>
    </source>
</evidence>
<comment type="subcellular location">
    <subcellularLocation>
        <location evidence="13">Cytoplasm</location>
    </subcellularLocation>
</comment>
<dbReference type="Pfam" id="PF00587">
    <property type="entry name" value="tRNA-synt_2b"/>
    <property type="match status" value="1"/>
</dbReference>
<comment type="caution">
    <text evidence="13">Lacks conserved residue(s) required for the propagation of feature annotation.</text>
</comment>
<dbReference type="FunFam" id="3.30.980.10:FF:000005">
    <property type="entry name" value="Threonyl-tRNA synthetase, mitochondrial"/>
    <property type="match status" value="1"/>
</dbReference>
<feature type="binding site" evidence="13">
    <location>
        <position position="388"/>
    </location>
    <ligand>
        <name>Zn(2+)</name>
        <dbReference type="ChEBI" id="CHEBI:29105"/>
        <note>catalytic</note>
    </ligand>
</feature>
<dbReference type="Gene3D" id="3.30.930.10">
    <property type="entry name" value="Bira Bifunctional Protein, Domain 2"/>
    <property type="match status" value="1"/>
</dbReference>
<dbReference type="AlphaFoldDB" id="A0A9X0M7Q3"/>
<keyword evidence="9 13" id="KW-0694">RNA-binding</keyword>
<evidence type="ECO:0000256" key="3">
    <source>
        <dbReference type="ARBA" id="ARBA00022555"/>
    </source>
</evidence>
<name>A0A9X0M7Q3_BACCE</name>
<feature type="binding site" evidence="13">
    <location>
        <position position="513"/>
    </location>
    <ligand>
        <name>Zn(2+)</name>
        <dbReference type="ChEBI" id="CHEBI:29105"/>
        <note>catalytic</note>
    </ligand>
</feature>
<reference evidence="16 17" key="1">
    <citation type="submission" date="2015-12" db="EMBL/GenBank/DDBJ databases">
        <title>Bacillus cereus Group isolate.</title>
        <authorList>
            <person name="Kovac J."/>
        </authorList>
    </citation>
    <scope>NUCLEOTIDE SEQUENCE [LARGE SCALE GENOMIC DNA]</scope>
    <source>
        <strain evidence="16 17">FSL K6-0073</strain>
    </source>
</reference>
<dbReference type="InterPro" id="IPR033728">
    <property type="entry name" value="ThrRS_core"/>
</dbReference>
<evidence type="ECO:0000256" key="7">
    <source>
        <dbReference type="ARBA" id="ARBA00022833"/>
    </source>
</evidence>
<comment type="catalytic activity">
    <reaction evidence="12 13">
        <text>tRNA(Thr) + L-threonine + ATP = L-threonyl-tRNA(Thr) + AMP + diphosphate + H(+)</text>
        <dbReference type="Rhea" id="RHEA:24624"/>
        <dbReference type="Rhea" id="RHEA-COMP:9670"/>
        <dbReference type="Rhea" id="RHEA-COMP:9704"/>
        <dbReference type="ChEBI" id="CHEBI:15378"/>
        <dbReference type="ChEBI" id="CHEBI:30616"/>
        <dbReference type="ChEBI" id="CHEBI:33019"/>
        <dbReference type="ChEBI" id="CHEBI:57926"/>
        <dbReference type="ChEBI" id="CHEBI:78442"/>
        <dbReference type="ChEBI" id="CHEBI:78534"/>
        <dbReference type="ChEBI" id="CHEBI:456215"/>
        <dbReference type="EC" id="6.1.1.3"/>
    </reaction>
</comment>
<dbReference type="FunFam" id="3.10.20.30:FF:000005">
    <property type="entry name" value="Threonine--tRNA ligase"/>
    <property type="match status" value="1"/>
</dbReference>
<keyword evidence="10 13" id="KW-0648">Protein biosynthesis</keyword>
<dbReference type="SUPFAM" id="SSF55186">
    <property type="entry name" value="ThrRS/AlaRS common domain"/>
    <property type="match status" value="1"/>
</dbReference>
<proteinExistence type="inferred from homology"/>
<dbReference type="Gene3D" id="3.30.980.10">
    <property type="entry name" value="Threonyl-trna Synthetase, Chain A, domain 2"/>
    <property type="match status" value="1"/>
</dbReference>
<feature type="domain" description="Aminoacyl-transfer RNA synthetases class-II family profile" evidence="14">
    <location>
        <begin position="271"/>
        <end position="536"/>
    </location>
</feature>
<dbReference type="GO" id="GO:0004829">
    <property type="term" value="F:threonine-tRNA ligase activity"/>
    <property type="evidence" value="ECO:0007669"/>
    <property type="project" value="UniProtKB-UniRule"/>
</dbReference>
<protein>
    <recommendedName>
        <fullName evidence="13">Threonine--tRNA ligase</fullName>
        <ecNumber evidence="13">6.1.1.3</ecNumber>
    </recommendedName>
    <alternativeName>
        <fullName evidence="13">Threonyl-tRNA synthetase</fullName>
        <shortName evidence="13">ThrRS</shortName>
    </alternativeName>
</protein>
<keyword evidence="6 13" id="KW-0547">Nucleotide-binding</keyword>
<dbReference type="CDD" id="cd00860">
    <property type="entry name" value="ThrRS_anticodon"/>
    <property type="match status" value="1"/>
</dbReference>
<comment type="cofactor">
    <cofactor evidence="13">
        <name>Zn(2+)</name>
        <dbReference type="ChEBI" id="CHEBI:29105"/>
    </cofactor>
    <text evidence="13">Binds 1 zinc ion per subunit.</text>
</comment>
<dbReference type="InterPro" id="IPR006195">
    <property type="entry name" value="aa-tRNA-synth_II"/>
</dbReference>
<evidence type="ECO:0000256" key="12">
    <source>
        <dbReference type="ARBA" id="ARBA00049515"/>
    </source>
</evidence>
<dbReference type="InterPro" id="IPR004095">
    <property type="entry name" value="TGS"/>
</dbReference>
<feature type="domain" description="TGS" evidence="15">
    <location>
        <begin position="4"/>
        <end position="65"/>
    </location>
</feature>
<dbReference type="Pfam" id="PF02824">
    <property type="entry name" value="TGS"/>
    <property type="match status" value="1"/>
</dbReference>
<dbReference type="CDD" id="cd01667">
    <property type="entry name" value="TGS_ThrRS"/>
    <property type="match status" value="1"/>
</dbReference>
<dbReference type="InterPro" id="IPR012675">
    <property type="entry name" value="Beta-grasp_dom_sf"/>
</dbReference>
<keyword evidence="8 13" id="KW-0067">ATP-binding</keyword>
<dbReference type="GO" id="GO:0046872">
    <property type="term" value="F:metal ion binding"/>
    <property type="evidence" value="ECO:0007669"/>
    <property type="project" value="UniProtKB-KW"/>
</dbReference>
<keyword evidence="11 13" id="KW-0030">Aminoacyl-tRNA synthetase</keyword>
<dbReference type="SMART" id="SM00863">
    <property type="entry name" value="tRNA_SAD"/>
    <property type="match status" value="1"/>
</dbReference>
<dbReference type="PROSITE" id="PS51880">
    <property type="entry name" value="TGS"/>
    <property type="match status" value="1"/>
</dbReference>
<dbReference type="InterPro" id="IPR012676">
    <property type="entry name" value="TGS-like"/>
</dbReference>
<dbReference type="EMBL" id="LOMO01000299">
    <property type="protein sequence ID" value="KXY24336.1"/>
    <property type="molecule type" value="Genomic_DNA"/>
</dbReference>
<dbReference type="Pfam" id="PF03129">
    <property type="entry name" value="HGTP_anticodon"/>
    <property type="match status" value="1"/>
</dbReference>
<dbReference type="EC" id="6.1.1.3" evidence="13"/>
<evidence type="ECO:0000256" key="1">
    <source>
        <dbReference type="ARBA" id="ARBA00008226"/>
    </source>
</evidence>
<dbReference type="PANTHER" id="PTHR11451">
    <property type="entry name" value="THREONINE-TRNA LIGASE"/>
    <property type="match status" value="1"/>
</dbReference>
<sequence>MKEQMIEIKFPDGSVKEFVNGVTLEEIAGSISSSLKKKAVAGKVNDGLYDLRRDIEENAEVEIITIDSNEGVEIARHSAAHILAQAVKRLYGDINLGVGPVIENGFYYDMDLPSSVNIEDLRKIEKEMKKIINENIKIERVEVSREEAAKLFQEMNDRLKLELLEAIPSGESVTLYKQGEFVDLCRGPHLPSTGYLKAFQLTHVSGAYWRGDSNNQVLQRIYGVAYSSQKELEEYLHFVEEAAKRNHRKLGSELELFMFSEEAPGMPFYLPKGQMIRNELEAFLREIQKEYKYQEVRTPFMMNQEVWERSGHWGHYKDNMYFSEVDNKSFALKPMNCPGHMLMFKNKLHSYRELPIRMCEFGQVHRHEFSGALNGLLRVRTFCQDDAHLFVTPKQIEDEIKSVMAQIDYVYKTFGFEYEVELSTRPEDSMGDDKLWEQAEAALENVLQSLNYKYRLNEGDGAFYGPKIDFHIKDALNRSHQCGTIQLDFQMPEKFDLNYIDENNEKKRPVVIHRAVLGSLDRFLAILIEHFGGAFPAWVAPVQVKVIPVSNAVHEQYANEIAHKLAQAGVRVEQDARDEKLGYKIREAQMQKVPYVLVIGDKEMENGAVNVRKYGEEKSEVIALDVFVASIEEEIKNRKY</sequence>
<dbReference type="InterPro" id="IPR002314">
    <property type="entry name" value="aa-tRNA-synt_IIb"/>
</dbReference>